<dbReference type="SUPFAM" id="SSF56112">
    <property type="entry name" value="Protein kinase-like (PK-like)"/>
    <property type="match status" value="1"/>
</dbReference>
<accession>A0A6G9YCZ9</accession>
<dbReference type="PANTHER" id="PTHR43289:SF6">
    <property type="entry name" value="SERINE_THREONINE-PROTEIN KINASE NEKL-3"/>
    <property type="match status" value="1"/>
</dbReference>
<dbReference type="EMBL" id="CP046172">
    <property type="protein sequence ID" value="QIS11048.1"/>
    <property type="molecule type" value="Genomic_DNA"/>
</dbReference>
<evidence type="ECO:0000256" key="4">
    <source>
        <dbReference type="ARBA" id="ARBA00022741"/>
    </source>
</evidence>
<evidence type="ECO:0000256" key="5">
    <source>
        <dbReference type="ARBA" id="ARBA00022777"/>
    </source>
</evidence>
<dbReference type="EC" id="2.7.11.1" evidence="1"/>
<dbReference type="InterPro" id="IPR000719">
    <property type="entry name" value="Prot_kinase_dom"/>
</dbReference>
<gene>
    <name evidence="10" type="ORF">F5544_15835</name>
</gene>
<keyword evidence="11" id="KW-1185">Reference proteome</keyword>
<protein>
    <recommendedName>
        <fullName evidence="1">non-specific serine/threonine protein kinase</fullName>
        <ecNumber evidence="1">2.7.11.1</ecNumber>
    </recommendedName>
</protein>
<feature type="domain" description="Protein kinase" evidence="9">
    <location>
        <begin position="89"/>
        <end position="344"/>
    </location>
</feature>
<reference evidence="10 11" key="1">
    <citation type="journal article" date="2019" name="ACS Chem. Biol.">
        <title>Identification and Mobilization of a Cryptic Antibiotic Biosynthesis Gene Locus from a Human-Pathogenic Nocardia Isolate.</title>
        <authorList>
            <person name="Herisse M."/>
            <person name="Ishida K."/>
            <person name="Porter J.L."/>
            <person name="Howden B."/>
            <person name="Hertweck C."/>
            <person name="Stinear T.P."/>
            <person name="Pidot S.J."/>
        </authorList>
    </citation>
    <scope>NUCLEOTIDE SEQUENCE [LARGE SCALE GENOMIC DNA]</scope>
    <source>
        <strain evidence="10 11">AUSMDU00012717</strain>
    </source>
</reference>
<dbReference type="SMART" id="SM00220">
    <property type="entry name" value="S_TKc"/>
    <property type="match status" value="1"/>
</dbReference>
<evidence type="ECO:0000256" key="7">
    <source>
        <dbReference type="PROSITE-ProRule" id="PRU10141"/>
    </source>
</evidence>
<evidence type="ECO:0000256" key="6">
    <source>
        <dbReference type="ARBA" id="ARBA00022840"/>
    </source>
</evidence>
<evidence type="ECO:0000259" key="9">
    <source>
        <dbReference type="PROSITE" id="PS50011"/>
    </source>
</evidence>
<dbReference type="Proteomes" id="UP000503540">
    <property type="component" value="Chromosome"/>
</dbReference>
<proteinExistence type="predicted"/>
<dbReference type="PROSITE" id="PS00107">
    <property type="entry name" value="PROTEIN_KINASE_ATP"/>
    <property type="match status" value="1"/>
</dbReference>
<dbReference type="Gene3D" id="1.10.510.10">
    <property type="entry name" value="Transferase(Phosphotransferase) domain 1"/>
    <property type="match status" value="1"/>
</dbReference>
<keyword evidence="5 10" id="KW-0418">Kinase</keyword>
<dbReference type="GO" id="GO:0005524">
    <property type="term" value="F:ATP binding"/>
    <property type="evidence" value="ECO:0007669"/>
    <property type="project" value="UniProtKB-UniRule"/>
</dbReference>
<name>A0A6G9YCZ9_9NOCA</name>
<dbReference type="InterPro" id="IPR008271">
    <property type="entry name" value="Ser/Thr_kinase_AS"/>
</dbReference>
<dbReference type="Pfam" id="PF00069">
    <property type="entry name" value="Pkinase"/>
    <property type="match status" value="1"/>
</dbReference>
<keyword evidence="2" id="KW-0723">Serine/threonine-protein kinase</keyword>
<keyword evidence="3" id="KW-0808">Transferase</keyword>
<feature type="region of interest" description="Disordered" evidence="8">
    <location>
        <begin position="373"/>
        <end position="444"/>
    </location>
</feature>
<dbReference type="KEGG" id="nah:F5544_15835"/>
<dbReference type="PANTHER" id="PTHR43289">
    <property type="entry name" value="MITOGEN-ACTIVATED PROTEIN KINASE KINASE KINASE 20-RELATED"/>
    <property type="match status" value="1"/>
</dbReference>
<dbReference type="Gene3D" id="3.30.200.20">
    <property type="entry name" value="Phosphorylase Kinase, domain 1"/>
    <property type="match status" value="1"/>
</dbReference>
<evidence type="ECO:0000313" key="11">
    <source>
        <dbReference type="Proteomes" id="UP000503540"/>
    </source>
</evidence>
<feature type="region of interest" description="Disordered" evidence="8">
    <location>
        <begin position="484"/>
        <end position="504"/>
    </location>
</feature>
<dbReference type="AlphaFoldDB" id="A0A6G9YCZ9"/>
<keyword evidence="4 7" id="KW-0547">Nucleotide-binding</keyword>
<keyword evidence="6 7" id="KW-0067">ATP-binding</keyword>
<dbReference type="PROSITE" id="PS00108">
    <property type="entry name" value="PROTEIN_KINASE_ST"/>
    <property type="match status" value="1"/>
</dbReference>
<evidence type="ECO:0000256" key="1">
    <source>
        <dbReference type="ARBA" id="ARBA00012513"/>
    </source>
</evidence>
<evidence type="ECO:0000256" key="3">
    <source>
        <dbReference type="ARBA" id="ARBA00022679"/>
    </source>
</evidence>
<feature type="binding site" evidence="7">
    <location>
        <position position="118"/>
    </location>
    <ligand>
        <name>ATP</name>
        <dbReference type="ChEBI" id="CHEBI:30616"/>
    </ligand>
</feature>
<dbReference type="GO" id="GO:0004674">
    <property type="term" value="F:protein serine/threonine kinase activity"/>
    <property type="evidence" value="ECO:0007669"/>
    <property type="project" value="UniProtKB-KW"/>
</dbReference>
<dbReference type="CDD" id="cd14014">
    <property type="entry name" value="STKc_PknB_like"/>
    <property type="match status" value="1"/>
</dbReference>
<dbReference type="InterPro" id="IPR017441">
    <property type="entry name" value="Protein_kinase_ATP_BS"/>
</dbReference>
<dbReference type="InterPro" id="IPR011009">
    <property type="entry name" value="Kinase-like_dom_sf"/>
</dbReference>
<sequence>MVRRDRRRSRLRRLHQRRRIVDSGGGRRWANVACATLENAPRRIRRGGCAEARYTRSRTTHVVNTRDVTISRRFGVGAIDTGQLIAEHYRLVERIGSGGTGVVWRAVDERLQRSVAVKQIHVKASLPEGERDVLRQRAIREARNAARFQHPNAIVVFDITEHDGDPCLVMEYLKSRSLAMVLSAQGTLPLTQVGRIGEQVASALIAAHQAGIVHRDVKPGNVLLDDHGTVKITDFGISRATGDVTLTETGLICGTAAYLAPECARGADPSPASDVFSLGATLFHALEGEPPYGANANPLAVLYAAANGQVTEPRNAGPATDFLLQLLSPEPQDRPTMRAARDYLAALADAGPVPAAAGFVPASEAFTRQLPGAAHGATRTLRPSAAANNGQTERISRPLPVAPPRPPRRNGTAHPNTATHPQAASHPKTQTHHRPAPAPKSGGKRKAVLIGSLVGAVVAAIAIAVASLNSGGGSTPTVQAGVPATSAGGSVSPTTKAAVGDTKSVGSADTRQAIDDTKRFYDTLTESDPSNAWNQLTPAAQQVYGSQQAFLTYWKQNQVNTFNTITPVNSSGSTNSDGSVEIRVASVTYENGQTKSVVLRFVKASNGKLLIDTDTRV</sequence>
<evidence type="ECO:0000313" key="10">
    <source>
        <dbReference type="EMBL" id="QIS11048.1"/>
    </source>
</evidence>
<evidence type="ECO:0000256" key="2">
    <source>
        <dbReference type="ARBA" id="ARBA00022527"/>
    </source>
</evidence>
<dbReference type="PROSITE" id="PS50011">
    <property type="entry name" value="PROTEIN_KINASE_DOM"/>
    <property type="match status" value="1"/>
</dbReference>
<organism evidence="10 11">
    <name type="scientific">Nocardia arthritidis</name>
    <dbReference type="NCBI Taxonomy" id="228602"/>
    <lineage>
        <taxon>Bacteria</taxon>
        <taxon>Bacillati</taxon>
        <taxon>Actinomycetota</taxon>
        <taxon>Actinomycetes</taxon>
        <taxon>Mycobacteriales</taxon>
        <taxon>Nocardiaceae</taxon>
        <taxon>Nocardia</taxon>
    </lineage>
</organism>
<evidence type="ECO:0000256" key="8">
    <source>
        <dbReference type="SAM" id="MobiDB-lite"/>
    </source>
</evidence>
<feature type="compositionally biased region" description="Polar residues" evidence="8">
    <location>
        <begin position="413"/>
        <end position="422"/>
    </location>
</feature>